<sequence length="170" mass="18716">MVEDYVDISSSSDEGADDADNARNQPANGTAEEKQGTANEPGPKRQRKGRSRAQLVDEQSKFLADFDPGSSQREKRKLARSIRQSMHEPPVKPCSSGMSSEKVTGRNGGKDLCDCLSESCAGCHFPCDGCGSGKCGHVCRKNRKWFYEEIYIDAKGDRTRNPLLDKPTKK</sequence>
<dbReference type="PANTHER" id="PTHR46536">
    <property type="entry name" value="ARL14 EFFECTOR PROTEIN"/>
    <property type="match status" value="1"/>
</dbReference>
<evidence type="ECO:0000259" key="2">
    <source>
        <dbReference type="Pfam" id="PF14949"/>
    </source>
</evidence>
<organism evidence="3">
    <name type="scientific">Anopheles atroparvus</name>
    <name type="common">European mosquito</name>
    <dbReference type="NCBI Taxonomy" id="41427"/>
    <lineage>
        <taxon>Eukaryota</taxon>
        <taxon>Metazoa</taxon>
        <taxon>Ecdysozoa</taxon>
        <taxon>Arthropoda</taxon>
        <taxon>Hexapoda</taxon>
        <taxon>Insecta</taxon>
        <taxon>Pterygota</taxon>
        <taxon>Neoptera</taxon>
        <taxon>Endopterygota</taxon>
        <taxon>Diptera</taxon>
        <taxon>Nematocera</taxon>
        <taxon>Culicoidea</taxon>
        <taxon>Culicidae</taxon>
        <taxon>Anophelinae</taxon>
        <taxon>Anopheles</taxon>
    </lineage>
</organism>
<proteinExistence type="predicted"/>
<dbReference type="STRING" id="41427.A0A182IMB6"/>
<dbReference type="PANTHER" id="PTHR46536:SF3">
    <property type="entry name" value="ARF7 EFFECTOR PROTEIN C-TERMINAL DOMAIN-CONTAINING PROTEIN"/>
    <property type="match status" value="1"/>
</dbReference>
<dbReference type="EnsemblMetazoa" id="ENSAATROPT009378">
    <property type="protein sequence ID" value="ENSAATROPP008480"/>
    <property type="gene ID" value="ENSAATROPG007639"/>
</dbReference>
<dbReference type="Proteomes" id="UP000075880">
    <property type="component" value="Unassembled WGS sequence"/>
</dbReference>
<dbReference type="AlphaFoldDB" id="A0A182IMB6"/>
<evidence type="ECO:0000256" key="1">
    <source>
        <dbReference type="SAM" id="MobiDB-lite"/>
    </source>
</evidence>
<dbReference type="InterPro" id="IPR029264">
    <property type="entry name" value="ARF7EP_C"/>
</dbReference>
<reference evidence="4" key="1">
    <citation type="submission" date="2021-09" db="EMBL/GenBank/DDBJ databases">
        <authorList>
            <consortium name="Infravec"/>
            <person name="Campbell I L."/>
            <person name="Maslen G."/>
            <person name="Yates A."/>
        </authorList>
    </citation>
    <scope>NUCLEOTIDE SEQUENCE [LARGE SCALE GENOMIC DNA]</scope>
    <source>
        <strain evidence="4">Infravec2 EBRE</strain>
    </source>
</reference>
<name>A0A182IMB6_ANOAO</name>
<feature type="domain" description="ARF7 effector protein C-terminal" evidence="2">
    <location>
        <begin position="55"/>
        <end position="151"/>
    </location>
</feature>
<evidence type="ECO:0000313" key="3">
    <source>
        <dbReference type="EnsemblMetazoa" id="AATE001843-PA.1"/>
    </source>
</evidence>
<accession>A0A182IMB6</accession>
<keyword evidence="4" id="KW-1185">Reference proteome</keyword>
<reference evidence="3" key="2">
    <citation type="submission" date="2022-08" db="UniProtKB">
        <authorList>
            <consortium name="EnsemblMetazoa"/>
        </authorList>
    </citation>
    <scope>IDENTIFICATION</scope>
    <source>
        <strain evidence="3">EBRO</strain>
    </source>
</reference>
<protein>
    <submittedName>
        <fullName evidence="3">ARF7EP_C domain-containing protein</fullName>
    </submittedName>
</protein>
<dbReference type="VEuPathDB" id="VectorBase:AATE001843"/>
<feature type="region of interest" description="Disordered" evidence="1">
    <location>
        <begin position="1"/>
        <end position="107"/>
    </location>
</feature>
<dbReference type="EnsemblMetazoa" id="AATE001843-RA">
    <property type="protein sequence ID" value="AATE001843-PA.1"/>
    <property type="gene ID" value="AATE001843"/>
</dbReference>
<dbReference type="OrthoDB" id="5984406at2759"/>
<dbReference type="EnsemblMetazoa" id="ENSAATROPT009380">
    <property type="protein sequence ID" value="ENSAATROPP008482"/>
    <property type="gene ID" value="ENSAATROPG007639"/>
</dbReference>
<dbReference type="Pfam" id="PF14949">
    <property type="entry name" value="ARF7EP_C"/>
    <property type="match status" value="1"/>
</dbReference>
<evidence type="ECO:0000313" key="4">
    <source>
        <dbReference type="Proteomes" id="UP000075880"/>
    </source>
</evidence>